<reference evidence="3 4" key="1">
    <citation type="journal article" date="2021" name="Commun. Biol.">
        <title>The genome of Shorea leprosula (Dipterocarpaceae) highlights the ecological relevance of drought in aseasonal tropical rainforests.</title>
        <authorList>
            <person name="Ng K.K.S."/>
            <person name="Kobayashi M.J."/>
            <person name="Fawcett J.A."/>
            <person name="Hatakeyama M."/>
            <person name="Paape T."/>
            <person name="Ng C.H."/>
            <person name="Ang C.C."/>
            <person name="Tnah L.H."/>
            <person name="Lee C.T."/>
            <person name="Nishiyama T."/>
            <person name="Sese J."/>
            <person name="O'Brien M.J."/>
            <person name="Copetti D."/>
            <person name="Mohd Noor M.I."/>
            <person name="Ong R.C."/>
            <person name="Putra M."/>
            <person name="Sireger I.Z."/>
            <person name="Indrioko S."/>
            <person name="Kosugi Y."/>
            <person name="Izuno A."/>
            <person name="Isagi Y."/>
            <person name="Lee S.L."/>
            <person name="Shimizu K.K."/>
        </authorList>
    </citation>
    <scope>NUCLEOTIDE SEQUENCE [LARGE SCALE GENOMIC DNA]</scope>
    <source>
        <strain evidence="3">214</strain>
    </source>
</reference>
<evidence type="ECO:0000313" key="4">
    <source>
        <dbReference type="Proteomes" id="UP001054252"/>
    </source>
</evidence>
<organism evidence="3 4">
    <name type="scientific">Rubroshorea leprosula</name>
    <dbReference type="NCBI Taxonomy" id="152421"/>
    <lineage>
        <taxon>Eukaryota</taxon>
        <taxon>Viridiplantae</taxon>
        <taxon>Streptophyta</taxon>
        <taxon>Embryophyta</taxon>
        <taxon>Tracheophyta</taxon>
        <taxon>Spermatophyta</taxon>
        <taxon>Magnoliopsida</taxon>
        <taxon>eudicotyledons</taxon>
        <taxon>Gunneridae</taxon>
        <taxon>Pentapetalae</taxon>
        <taxon>rosids</taxon>
        <taxon>malvids</taxon>
        <taxon>Malvales</taxon>
        <taxon>Dipterocarpaceae</taxon>
        <taxon>Rubroshorea</taxon>
    </lineage>
</organism>
<keyword evidence="1" id="KW-1133">Transmembrane helix</keyword>
<feature type="transmembrane region" description="Helical" evidence="1">
    <location>
        <begin position="287"/>
        <end position="306"/>
    </location>
</feature>
<evidence type="ECO:0000313" key="3">
    <source>
        <dbReference type="EMBL" id="GKV34300.1"/>
    </source>
</evidence>
<dbReference type="InterPro" id="IPR036770">
    <property type="entry name" value="Ankyrin_rpt-contain_sf"/>
</dbReference>
<gene>
    <name evidence="3" type="ORF">SLEP1_g42678</name>
</gene>
<feature type="transmembrane region" description="Helical" evidence="1">
    <location>
        <begin position="173"/>
        <end position="192"/>
    </location>
</feature>
<proteinExistence type="predicted"/>
<dbReference type="Gene3D" id="1.25.40.20">
    <property type="entry name" value="Ankyrin repeat-containing domain"/>
    <property type="match status" value="1"/>
</dbReference>
<feature type="domain" description="PGG" evidence="2">
    <location>
        <begin position="167"/>
        <end position="278"/>
    </location>
</feature>
<evidence type="ECO:0000256" key="1">
    <source>
        <dbReference type="SAM" id="Phobius"/>
    </source>
</evidence>
<feature type="transmembrane region" description="Helical" evidence="1">
    <location>
        <begin position="259"/>
        <end position="281"/>
    </location>
</feature>
<keyword evidence="1" id="KW-0472">Membrane</keyword>
<dbReference type="EMBL" id="BPVZ01000104">
    <property type="protein sequence ID" value="GKV34300.1"/>
    <property type="molecule type" value="Genomic_DNA"/>
</dbReference>
<dbReference type="PANTHER" id="PTHR24177:SF292">
    <property type="entry name" value="ANKYRIN REPEAT FAMILY PROTEIN-RELATED"/>
    <property type="match status" value="1"/>
</dbReference>
<dbReference type="SUPFAM" id="SSF48403">
    <property type="entry name" value="Ankyrin repeat"/>
    <property type="match status" value="1"/>
</dbReference>
<comment type="caution">
    <text evidence="3">The sequence shown here is derived from an EMBL/GenBank/DDBJ whole genome shotgun (WGS) entry which is preliminary data.</text>
</comment>
<dbReference type="PANTHER" id="PTHR24177">
    <property type="entry name" value="CASKIN"/>
    <property type="match status" value="1"/>
</dbReference>
<keyword evidence="4" id="KW-1185">Reference proteome</keyword>
<keyword evidence="1" id="KW-0812">Transmembrane</keyword>
<dbReference type="Proteomes" id="UP001054252">
    <property type="component" value="Unassembled WGS sequence"/>
</dbReference>
<accession>A0AAV5LAN0</accession>
<dbReference type="Pfam" id="PF13962">
    <property type="entry name" value="PGG"/>
    <property type="match status" value="1"/>
</dbReference>
<dbReference type="GO" id="GO:0016020">
    <property type="term" value="C:membrane"/>
    <property type="evidence" value="ECO:0007669"/>
    <property type="project" value="TreeGrafter"/>
</dbReference>
<protein>
    <recommendedName>
        <fullName evidence="2">PGG domain-containing protein</fullName>
    </recommendedName>
</protein>
<name>A0AAV5LAN0_9ROSI</name>
<sequence length="341" mass="39155">MVHVVCEQVSTLERDQLIRSGAVEATFKAIKLGYLDFVKQITEANPDIVCSHDPEHSRDMLMYAVAYRQEEIAEFLYGLNVWRNMTEFTTDNDQNNMLHLAAKIPPSSPHIHHFTDPVRQMQSEAGWFKAVVNIVPTFYEGQRNKNGETPSELFRKEHQDLLKEAQTWVKETANFAAIIGTLIVGVMFAAGITVPGGYNGQDGVPIFSKRGYFWIFIIWDILSLYCASLSVVLFLGIHKSSLTEEDFVDGRLVVKSSRAYYLLFVSIGMMLMCFLTSIKLVDDRFTLPIYVIVLIPSFYLYAFIFLKHYIIVVSYPTFVKRNPQLTILRQLICEIKYYYCS</sequence>
<dbReference type="InterPro" id="IPR026961">
    <property type="entry name" value="PGG_dom"/>
</dbReference>
<evidence type="ECO:0000259" key="2">
    <source>
        <dbReference type="Pfam" id="PF13962"/>
    </source>
</evidence>
<feature type="transmembrane region" description="Helical" evidence="1">
    <location>
        <begin position="212"/>
        <end position="238"/>
    </location>
</feature>
<dbReference type="AlphaFoldDB" id="A0AAV5LAN0"/>